<organism evidence="3 4">
    <name type="scientific">Microbacterium paludicola</name>
    <dbReference type="NCBI Taxonomy" id="300019"/>
    <lineage>
        <taxon>Bacteria</taxon>
        <taxon>Bacillati</taxon>
        <taxon>Actinomycetota</taxon>
        <taxon>Actinomycetes</taxon>
        <taxon>Micrococcales</taxon>
        <taxon>Microbacteriaceae</taxon>
        <taxon>Microbacterium</taxon>
    </lineage>
</organism>
<evidence type="ECO:0000256" key="1">
    <source>
        <dbReference type="SAM" id="Coils"/>
    </source>
</evidence>
<proteinExistence type="predicted"/>
<sequence length="583" mass="62324">MVDRNDPGAGDPSAMAAMAEDWGERAESIRSSQASVRSAAEAASGSWSGKAHDAFQRQVAAVEPDLLVLATGMSAAAGALRGYAEVVRAIKDEQDSLARRRAVVEDEREELRGQLRVARAESSNNYVSFPEPVARARALEIELGDTRDALDAVEAEWGALCERRAAADDALISALSSREVRGALGVFARGGAAAIPRGGLLTLVASLSEADLRALVAVHPEVLDQIRSVPPAEVATWWGALVDGTRTLLVNGIPELIGTLGGIPAVVREAANRLVAAANLELLLGERSKLALDGPVAVAGPSGVASPWMLRQILEHVNEQQHQDRLAALDTEIAYLERVVAGDVSLYHYDRDRQQIIEMFGDLSKADVIMSFMPGTNTTMGSFYSSTADEGLTSLTRRMVEYPPDGVEVAGFVLKQGFFPNLAPPEVAVLGPQVNLWALPLGSRYAAFEEELDVITDSTPLLSVEHSFGSSPGGQAERLGADFQARVVLAGIGMLEGWEPQDGTAYYAIQGPTDINRALDGMQVDPFGYAVTASEENGFTELDSGFTGFRPFGQHGDVISADPSVNLQTHLHLERIFMELANR</sequence>
<dbReference type="Gene3D" id="1.10.287.1060">
    <property type="entry name" value="ESAT-6-like"/>
    <property type="match status" value="1"/>
</dbReference>
<protein>
    <submittedName>
        <fullName evidence="3">Uncharacterized protein YukE</fullName>
    </submittedName>
</protein>
<accession>A0ABU1I168</accession>
<reference evidence="3 4" key="1">
    <citation type="submission" date="2023-08" db="EMBL/GenBank/DDBJ databases">
        <title>Functional and genomic diversity of the sorghum phyllosphere microbiome.</title>
        <authorList>
            <person name="Shade A."/>
        </authorList>
    </citation>
    <scope>NUCLEOTIDE SEQUENCE [LARGE SCALE GENOMIC DNA]</scope>
    <source>
        <strain evidence="3 4">SORGH_AS_0919</strain>
    </source>
</reference>
<keyword evidence="4" id="KW-1185">Reference proteome</keyword>
<feature type="coiled-coil region" evidence="1">
    <location>
        <begin position="94"/>
        <end position="156"/>
    </location>
</feature>
<name>A0ABU1I168_9MICO</name>
<dbReference type="EMBL" id="JAVIZA010000001">
    <property type="protein sequence ID" value="MDR6167634.1"/>
    <property type="molecule type" value="Genomic_DNA"/>
</dbReference>
<comment type="caution">
    <text evidence="3">The sequence shown here is derived from an EMBL/GenBank/DDBJ whole genome shotgun (WGS) entry which is preliminary data.</text>
</comment>
<dbReference type="InterPro" id="IPR036689">
    <property type="entry name" value="ESAT-6-like_sf"/>
</dbReference>
<evidence type="ECO:0000313" key="4">
    <source>
        <dbReference type="Proteomes" id="UP001260188"/>
    </source>
</evidence>
<evidence type="ECO:0000256" key="2">
    <source>
        <dbReference type="SAM" id="MobiDB-lite"/>
    </source>
</evidence>
<feature type="region of interest" description="Disordered" evidence="2">
    <location>
        <begin position="1"/>
        <end position="48"/>
    </location>
</feature>
<dbReference type="SUPFAM" id="SSF140453">
    <property type="entry name" value="EsxAB dimer-like"/>
    <property type="match status" value="1"/>
</dbReference>
<keyword evidence="1" id="KW-0175">Coiled coil</keyword>
<dbReference type="Proteomes" id="UP001260188">
    <property type="component" value="Unassembled WGS sequence"/>
</dbReference>
<evidence type="ECO:0000313" key="3">
    <source>
        <dbReference type="EMBL" id="MDR6167634.1"/>
    </source>
</evidence>
<feature type="compositionally biased region" description="Low complexity" evidence="2">
    <location>
        <begin position="38"/>
        <end position="48"/>
    </location>
</feature>
<gene>
    <name evidence="3" type="ORF">QE367_001838</name>
</gene>